<feature type="region of interest" description="Disordered" evidence="1">
    <location>
        <begin position="75"/>
        <end position="183"/>
    </location>
</feature>
<dbReference type="RefSeq" id="WP_170012552.1">
    <property type="nucleotide sequence ID" value="NZ_JABCRE010000003.1"/>
</dbReference>
<evidence type="ECO:0000256" key="1">
    <source>
        <dbReference type="SAM" id="MobiDB-lite"/>
    </source>
</evidence>
<sequence>MATHSTSGHRLRTEEIAGLGAAVLLHGALLVVLLAKPDPVVIEPVRTVTVSLADDVGLEATSPTPVQESRAAIAPTLSDDPAPPTPLDSAETAPAPAPQPVATRAPPSPPTTTRRTTRRTPPATRQPPRRRPDTQASRPPPRTPPAPTRRSGGSRVGADFLPGSGDSATTEETRAPARSFGPSERAALGSAIRRQLRPHWRAPQGVDADQLVTVLTWELNRDGSLKGTPRVLRQSGITDANRAQAARHAEVAIRAVQLAAPFKLPEEFYDRWKLVRDWQFDRRL</sequence>
<dbReference type="EMBL" id="JABCRE010000003">
    <property type="protein sequence ID" value="NMW32156.1"/>
    <property type="molecule type" value="Genomic_DNA"/>
</dbReference>
<accession>A0A848QRK3</accession>
<feature type="compositionally biased region" description="Pro residues" evidence="1">
    <location>
        <begin position="138"/>
        <end position="147"/>
    </location>
</feature>
<dbReference type="Proteomes" id="UP000561181">
    <property type="component" value="Unassembled WGS sequence"/>
</dbReference>
<organism evidence="2 3">
    <name type="scientific">Pontixanthobacter rizhaonensis</name>
    <dbReference type="NCBI Taxonomy" id="2730337"/>
    <lineage>
        <taxon>Bacteria</taxon>
        <taxon>Pseudomonadati</taxon>
        <taxon>Pseudomonadota</taxon>
        <taxon>Alphaproteobacteria</taxon>
        <taxon>Sphingomonadales</taxon>
        <taxon>Erythrobacteraceae</taxon>
        <taxon>Pontixanthobacter</taxon>
    </lineage>
</organism>
<keyword evidence="3" id="KW-1185">Reference proteome</keyword>
<protein>
    <submittedName>
        <fullName evidence="2">Energy transducer TonB</fullName>
    </submittedName>
</protein>
<comment type="caution">
    <text evidence="2">The sequence shown here is derived from an EMBL/GenBank/DDBJ whole genome shotgun (WGS) entry which is preliminary data.</text>
</comment>
<evidence type="ECO:0000313" key="3">
    <source>
        <dbReference type="Proteomes" id="UP000561181"/>
    </source>
</evidence>
<reference evidence="2 3" key="1">
    <citation type="submission" date="2020-04" db="EMBL/GenBank/DDBJ databases">
        <authorList>
            <person name="Liu A."/>
        </authorList>
    </citation>
    <scope>NUCLEOTIDE SEQUENCE [LARGE SCALE GENOMIC DNA]</scope>
    <source>
        <strain evidence="2 3">RZ02</strain>
    </source>
</reference>
<dbReference type="Gene3D" id="3.30.1150.10">
    <property type="match status" value="1"/>
</dbReference>
<proteinExistence type="predicted"/>
<feature type="compositionally biased region" description="Low complexity" evidence="1">
    <location>
        <begin position="90"/>
        <end position="123"/>
    </location>
</feature>
<gene>
    <name evidence="2" type="ORF">HKD42_08795</name>
</gene>
<dbReference type="AlphaFoldDB" id="A0A848QRK3"/>
<evidence type="ECO:0000313" key="2">
    <source>
        <dbReference type="EMBL" id="NMW32156.1"/>
    </source>
</evidence>
<name>A0A848QRK3_9SPHN</name>